<dbReference type="InterPro" id="IPR007197">
    <property type="entry name" value="rSAM"/>
</dbReference>
<dbReference type="InterPro" id="IPR034457">
    <property type="entry name" value="Organic_radical-activating"/>
</dbReference>
<dbReference type="PROSITE" id="PS00198">
    <property type="entry name" value="4FE4S_FER_1"/>
    <property type="match status" value="1"/>
</dbReference>
<dbReference type="InterPro" id="IPR017896">
    <property type="entry name" value="4Fe4S_Fe-S-bd"/>
</dbReference>
<dbReference type="NCBIfam" id="TIGR02494">
    <property type="entry name" value="PFLE_PFLC"/>
    <property type="match status" value="1"/>
</dbReference>
<dbReference type="OrthoDB" id="9782387at2"/>
<dbReference type="PANTHER" id="PTHR30352:SF4">
    <property type="entry name" value="PYRUVATE FORMATE-LYASE 2-ACTIVATING ENZYME"/>
    <property type="match status" value="1"/>
</dbReference>
<comment type="similarity">
    <text evidence="2">Belongs to the organic radical-activating enzymes family.</text>
</comment>
<dbReference type="Pfam" id="PF00037">
    <property type="entry name" value="Fer4"/>
    <property type="match status" value="1"/>
</dbReference>
<evidence type="ECO:0000256" key="7">
    <source>
        <dbReference type="ARBA" id="ARBA00023004"/>
    </source>
</evidence>
<evidence type="ECO:0000313" key="12">
    <source>
        <dbReference type="EMBL" id="ABR46810.1"/>
    </source>
</evidence>
<feature type="domain" description="Radical SAM core" evidence="11">
    <location>
        <begin position="15"/>
        <end position="289"/>
    </location>
</feature>
<evidence type="ECO:0000256" key="8">
    <source>
        <dbReference type="ARBA" id="ARBA00023014"/>
    </source>
</evidence>
<keyword evidence="3" id="KW-0004">4Fe-4S</keyword>
<dbReference type="KEGG" id="amt:Amet_0583"/>
<dbReference type="AlphaFoldDB" id="A6TKU2"/>
<evidence type="ECO:0000256" key="3">
    <source>
        <dbReference type="ARBA" id="ARBA00022485"/>
    </source>
</evidence>
<keyword evidence="5" id="KW-0479">Metal-binding</keyword>
<dbReference type="RefSeq" id="WP_011971718.1">
    <property type="nucleotide sequence ID" value="NC_009633.1"/>
</dbReference>
<keyword evidence="13" id="KW-1185">Reference proteome</keyword>
<dbReference type="EC" id="1.97.1.4" evidence="12"/>
<proteinExistence type="inferred from homology"/>
<evidence type="ECO:0000313" key="13">
    <source>
        <dbReference type="Proteomes" id="UP000001572"/>
    </source>
</evidence>
<evidence type="ECO:0000256" key="5">
    <source>
        <dbReference type="ARBA" id="ARBA00022723"/>
    </source>
</evidence>
<dbReference type="InterPro" id="IPR001989">
    <property type="entry name" value="Radical_activat_CS"/>
</dbReference>
<dbReference type="HOGENOM" id="CLU_058969_0_0_9"/>
<dbReference type="Gene3D" id="3.30.70.20">
    <property type="match status" value="1"/>
</dbReference>
<keyword evidence="6 12" id="KW-0560">Oxidoreductase</keyword>
<evidence type="ECO:0000256" key="6">
    <source>
        <dbReference type="ARBA" id="ARBA00023002"/>
    </source>
</evidence>
<dbReference type="GO" id="GO:0051539">
    <property type="term" value="F:4 iron, 4 sulfur cluster binding"/>
    <property type="evidence" value="ECO:0007669"/>
    <property type="project" value="UniProtKB-KW"/>
</dbReference>
<evidence type="ECO:0000259" key="10">
    <source>
        <dbReference type="PROSITE" id="PS51379"/>
    </source>
</evidence>
<keyword evidence="4" id="KW-0949">S-adenosyl-L-methionine</keyword>
<dbReference type="SFLD" id="SFLDS00029">
    <property type="entry name" value="Radical_SAM"/>
    <property type="match status" value="1"/>
</dbReference>
<dbReference type="Gene3D" id="3.20.20.70">
    <property type="entry name" value="Aldolase class I"/>
    <property type="match status" value="1"/>
</dbReference>
<comment type="catalytic activity">
    <reaction evidence="9">
        <text>glycyl-[protein] + reduced [flavodoxin] + S-adenosyl-L-methionine = glycin-2-yl radical-[protein] + semiquinone [flavodoxin] + 5'-deoxyadenosine + L-methionine + H(+)</text>
        <dbReference type="Rhea" id="RHEA:61976"/>
        <dbReference type="Rhea" id="RHEA-COMP:10622"/>
        <dbReference type="Rhea" id="RHEA-COMP:14480"/>
        <dbReference type="Rhea" id="RHEA-COMP:15993"/>
        <dbReference type="Rhea" id="RHEA-COMP:15994"/>
        <dbReference type="ChEBI" id="CHEBI:15378"/>
        <dbReference type="ChEBI" id="CHEBI:17319"/>
        <dbReference type="ChEBI" id="CHEBI:29947"/>
        <dbReference type="ChEBI" id="CHEBI:32722"/>
        <dbReference type="ChEBI" id="CHEBI:57618"/>
        <dbReference type="ChEBI" id="CHEBI:57844"/>
        <dbReference type="ChEBI" id="CHEBI:59789"/>
        <dbReference type="ChEBI" id="CHEBI:140311"/>
    </reaction>
</comment>
<dbReference type="PIRSF" id="PIRSF000371">
    <property type="entry name" value="PFL_act_enz"/>
    <property type="match status" value="1"/>
</dbReference>
<keyword evidence="7" id="KW-0408">Iron</keyword>
<name>A6TKU2_ALKMQ</name>
<dbReference type="EMBL" id="CP000724">
    <property type="protein sequence ID" value="ABR46810.1"/>
    <property type="molecule type" value="Genomic_DNA"/>
</dbReference>
<dbReference type="PANTHER" id="PTHR30352">
    <property type="entry name" value="PYRUVATE FORMATE-LYASE-ACTIVATING ENZYME"/>
    <property type="match status" value="1"/>
</dbReference>
<dbReference type="SFLD" id="SFLDG01066">
    <property type="entry name" value="organic_radical-activating_enz"/>
    <property type="match status" value="1"/>
</dbReference>
<evidence type="ECO:0000256" key="9">
    <source>
        <dbReference type="ARBA" id="ARBA00047365"/>
    </source>
</evidence>
<dbReference type="SFLD" id="SFLDG01118">
    <property type="entry name" value="activating_enzymes__group_2"/>
    <property type="match status" value="1"/>
</dbReference>
<comment type="cofactor">
    <cofactor evidence="1">
        <name>[4Fe-4S] cluster</name>
        <dbReference type="ChEBI" id="CHEBI:49883"/>
    </cofactor>
</comment>
<dbReference type="InterPro" id="IPR058240">
    <property type="entry name" value="rSAM_sf"/>
</dbReference>
<accession>A6TKU2</accession>
<evidence type="ECO:0000256" key="4">
    <source>
        <dbReference type="ARBA" id="ARBA00022691"/>
    </source>
</evidence>
<reference evidence="13" key="1">
    <citation type="journal article" date="2016" name="Genome Announc.">
        <title>Complete genome sequence of Alkaliphilus metalliredigens strain QYMF, an alkaliphilic and metal-reducing bacterium isolated from borax-contaminated leachate ponds.</title>
        <authorList>
            <person name="Hwang C."/>
            <person name="Copeland A."/>
            <person name="Lucas S."/>
            <person name="Lapidus A."/>
            <person name="Barry K."/>
            <person name="Detter J.C."/>
            <person name="Glavina Del Rio T."/>
            <person name="Hammon N."/>
            <person name="Israni S."/>
            <person name="Dalin E."/>
            <person name="Tice H."/>
            <person name="Pitluck S."/>
            <person name="Chertkov O."/>
            <person name="Brettin T."/>
            <person name="Bruce D."/>
            <person name="Han C."/>
            <person name="Schmutz J."/>
            <person name="Larimer F."/>
            <person name="Land M.L."/>
            <person name="Hauser L."/>
            <person name="Kyrpides N."/>
            <person name="Mikhailova N."/>
            <person name="Ye Q."/>
            <person name="Zhou J."/>
            <person name="Richardson P."/>
            <person name="Fields M.W."/>
        </authorList>
    </citation>
    <scope>NUCLEOTIDE SEQUENCE [LARGE SCALE GENOMIC DNA]</scope>
    <source>
        <strain evidence="13">QYMF</strain>
    </source>
</reference>
<dbReference type="InterPro" id="IPR013785">
    <property type="entry name" value="Aldolase_TIM"/>
</dbReference>
<dbReference type="SUPFAM" id="SSF102114">
    <property type="entry name" value="Radical SAM enzymes"/>
    <property type="match status" value="1"/>
</dbReference>
<dbReference type="PROSITE" id="PS51379">
    <property type="entry name" value="4FE4S_FER_2"/>
    <property type="match status" value="2"/>
</dbReference>
<keyword evidence="8" id="KW-0411">Iron-sulfur</keyword>
<dbReference type="InterPro" id="IPR012839">
    <property type="entry name" value="Organic_radical_activase"/>
</dbReference>
<dbReference type="STRING" id="293826.Amet_0583"/>
<dbReference type="GO" id="GO:0043365">
    <property type="term" value="F:[formate-C-acetyltransferase]-activating enzyme activity"/>
    <property type="evidence" value="ECO:0007669"/>
    <property type="project" value="UniProtKB-EC"/>
</dbReference>
<evidence type="ECO:0000259" key="11">
    <source>
        <dbReference type="PROSITE" id="PS51918"/>
    </source>
</evidence>
<evidence type="ECO:0000256" key="1">
    <source>
        <dbReference type="ARBA" id="ARBA00001966"/>
    </source>
</evidence>
<dbReference type="InterPro" id="IPR040074">
    <property type="entry name" value="BssD/PflA/YjjW"/>
</dbReference>
<dbReference type="GO" id="GO:0046872">
    <property type="term" value="F:metal ion binding"/>
    <property type="evidence" value="ECO:0007669"/>
    <property type="project" value="UniProtKB-KW"/>
</dbReference>
<organism evidence="12 13">
    <name type="scientific">Alkaliphilus metalliredigens (strain QYMF)</name>
    <dbReference type="NCBI Taxonomy" id="293826"/>
    <lineage>
        <taxon>Bacteria</taxon>
        <taxon>Bacillati</taxon>
        <taxon>Bacillota</taxon>
        <taxon>Clostridia</taxon>
        <taxon>Peptostreptococcales</taxon>
        <taxon>Natronincolaceae</taxon>
        <taxon>Alkaliphilus</taxon>
    </lineage>
</organism>
<feature type="domain" description="4Fe-4S ferredoxin-type" evidence="10">
    <location>
        <begin position="71"/>
        <end position="100"/>
    </location>
</feature>
<dbReference type="InterPro" id="IPR017900">
    <property type="entry name" value="4Fe4S_Fe_S_CS"/>
</dbReference>
<feature type="domain" description="4Fe-4S ferredoxin-type" evidence="10">
    <location>
        <begin position="46"/>
        <end position="70"/>
    </location>
</feature>
<dbReference type="SUPFAM" id="SSF54862">
    <property type="entry name" value="4Fe-4S ferredoxins"/>
    <property type="match status" value="1"/>
</dbReference>
<evidence type="ECO:0000256" key="2">
    <source>
        <dbReference type="ARBA" id="ARBA00009777"/>
    </source>
</evidence>
<dbReference type="PROSITE" id="PS01087">
    <property type="entry name" value="RADICAL_ACTIVATING"/>
    <property type="match status" value="1"/>
</dbReference>
<dbReference type="PROSITE" id="PS51918">
    <property type="entry name" value="RADICAL_SAM"/>
    <property type="match status" value="1"/>
</dbReference>
<sequence length="297" mass="33836">MEKGRIFNIQRYSLHDGPGIRTTVFLKGCPLNCWWCHNPESKDRKQQILFTQQRCIHCGSCHDTCSQKAIQEGKINGENCTLCNKCVDRCPTEALELVGKDMTVAEVMGEIEKDRIFFEQSKGGVTFSGGEPLSQGEFLYELLRVCGQKGIHRGVDTSGFSSWQQLEKIAEVTDLFLYDLKHINNDKHIEYTGVSNQGILRNLEKLSALHHNIYIRIPIIPYINDNDENILETSRYLATLNVKNVTLLPYHDTGIDKYQKVKEDYRLVHVKVPSQEQMIAIAEKMRGFGLNIRIGGS</sequence>
<dbReference type="eggNOG" id="COG1180">
    <property type="taxonomic scope" value="Bacteria"/>
</dbReference>
<dbReference type="Pfam" id="PF04055">
    <property type="entry name" value="Radical_SAM"/>
    <property type="match status" value="1"/>
</dbReference>
<dbReference type="Proteomes" id="UP000001572">
    <property type="component" value="Chromosome"/>
</dbReference>
<protein>
    <submittedName>
        <fullName evidence="12">Glycyl-radical enzyme activating protein family</fullName>
        <ecNumber evidence="12">1.97.1.4</ecNumber>
    </submittedName>
</protein>
<gene>
    <name evidence="12" type="ordered locus">Amet_0583</name>
</gene>